<gene>
    <name evidence="1" type="ORF">N177_1615</name>
</gene>
<reference evidence="1 2" key="1">
    <citation type="journal article" date="2014" name="Genome Announc.">
        <title>Draft Genome Sequence of Lutibaculum baratangense Strain AMV1T, Isolated from a Mud Volcano in Andamans, India.</title>
        <authorList>
            <person name="Singh A."/>
            <person name="Sreenivas A."/>
            <person name="Sathyanarayana Reddy G."/>
            <person name="Pinnaka A.K."/>
            <person name="Shivaji S."/>
        </authorList>
    </citation>
    <scope>NUCLEOTIDE SEQUENCE [LARGE SCALE GENOMIC DNA]</scope>
    <source>
        <strain evidence="1 2">AMV1</strain>
    </source>
</reference>
<comment type="caution">
    <text evidence="1">The sequence shown here is derived from an EMBL/GenBank/DDBJ whole genome shotgun (WGS) entry which is preliminary data.</text>
</comment>
<dbReference type="Proteomes" id="UP000017819">
    <property type="component" value="Unassembled WGS sequence"/>
</dbReference>
<sequence length="61" mass="6683">MVAGGDGALLVLGHGAEYALCGRSLRVSKSRPFRLWSLEGVWYWKVTALKRNRCAANSSDT</sequence>
<evidence type="ECO:0000313" key="1">
    <source>
        <dbReference type="EMBL" id="ESR25503.1"/>
    </source>
</evidence>
<accession>V4THJ7</accession>
<protein>
    <submittedName>
        <fullName evidence="1">Uncharacterized protein</fullName>
    </submittedName>
</protein>
<name>V4THJ7_9HYPH</name>
<keyword evidence="2" id="KW-1185">Reference proteome</keyword>
<proteinExistence type="predicted"/>
<organism evidence="1 2">
    <name type="scientific">Lutibaculum baratangense AMV1</name>
    <dbReference type="NCBI Taxonomy" id="631454"/>
    <lineage>
        <taxon>Bacteria</taxon>
        <taxon>Pseudomonadati</taxon>
        <taxon>Pseudomonadota</taxon>
        <taxon>Alphaproteobacteria</taxon>
        <taxon>Hyphomicrobiales</taxon>
        <taxon>Tepidamorphaceae</taxon>
        <taxon>Lutibaculum</taxon>
    </lineage>
</organism>
<dbReference type="EMBL" id="AWXZ01000019">
    <property type="protein sequence ID" value="ESR25503.1"/>
    <property type="molecule type" value="Genomic_DNA"/>
</dbReference>
<evidence type="ECO:0000313" key="2">
    <source>
        <dbReference type="Proteomes" id="UP000017819"/>
    </source>
</evidence>
<dbReference type="AlphaFoldDB" id="V4THJ7"/>